<keyword evidence="6 9" id="KW-0689">Ribosomal protein</keyword>
<keyword evidence="7 9" id="KW-0687">Ribonucleoprotein</keyword>
<evidence type="ECO:0000256" key="6">
    <source>
        <dbReference type="ARBA" id="ARBA00022980"/>
    </source>
</evidence>
<dbReference type="GO" id="GO:0003735">
    <property type="term" value="F:structural constituent of ribosome"/>
    <property type="evidence" value="ECO:0007669"/>
    <property type="project" value="InterPro"/>
</dbReference>
<accession>A0A7G5VUM2</accession>
<dbReference type="PANTHER" id="PTHR10744:SF1">
    <property type="entry name" value="SMALL RIBOSOMAL SUBUNIT PROTEIN US17M"/>
    <property type="match status" value="1"/>
</dbReference>
<sequence>MNKTKLLGMVVSCRMKKTIIVQVNSQVKHAKYGKRVIRKKRYAVHDAEQKASLGDMIWIVPSRPISKTKRWIYDSSANSSKSSR</sequence>
<proteinExistence type="inferred from homology"/>
<dbReference type="InterPro" id="IPR000266">
    <property type="entry name" value="Ribosomal_uS17"/>
</dbReference>
<dbReference type="GeneID" id="60450295"/>
<evidence type="ECO:0000256" key="8">
    <source>
        <dbReference type="ARBA" id="ARBA00035251"/>
    </source>
</evidence>
<evidence type="ECO:0000256" key="7">
    <source>
        <dbReference type="ARBA" id="ARBA00023274"/>
    </source>
</evidence>
<dbReference type="GO" id="GO:0009507">
    <property type="term" value="C:chloroplast"/>
    <property type="evidence" value="ECO:0007669"/>
    <property type="project" value="UniProtKB-SubCell"/>
</dbReference>
<keyword evidence="10" id="KW-0150">Chloroplast</keyword>
<dbReference type="GO" id="GO:0019843">
    <property type="term" value="F:rRNA binding"/>
    <property type="evidence" value="ECO:0007669"/>
    <property type="project" value="UniProtKB-UniRule"/>
</dbReference>
<dbReference type="EMBL" id="MN431657">
    <property type="protein sequence ID" value="QMX77389.1"/>
    <property type="molecule type" value="Genomic_DNA"/>
</dbReference>
<comment type="subunit">
    <text evidence="3 9">Part of the 30S ribosomal subunit.</text>
</comment>
<dbReference type="PANTHER" id="PTHR10744">
    <property type="entry name" value="40S RIBOSOMAL PROTEIN S11 FAMILY MEMBER"/>
    <property type="match status" value="1"/>
</dbReference>
<organism evidence="10">
    <name type="scientific">Cyanidiococcus yangmingshanensis</name>
    <dbReference type="NCBI Taxonomy" id="2690220"/>
    <lineage>
        <taxon>Eukaryota</taxon>
        <taxon>Rhodophyta</taxon>
        <taxon>Bangiophyceae</taxon>
        <taxon>Cyanidiales</taxon>
        <taxon>Cyanidiaceae</taxon>
        <taxon>Cyanidiococcus</taxon>
    </lineage>
</organism>
<protein>
    <recommendedName>
        <fullName evidence="8 9">Small ribosomal subunit protein uS17c</fullName>
    </recommendedName>
</protein>
<evidence type="ECO:0000256" key="3">
    <source>
        <dbReference type="ARBA" id="ARBA00011458"/>
    </source>
</evidence>
<dbReference type="Pfam" id="PF00366">
    <property type="entry name" value="Ribosomal_S17"/>
    <property type="match status" value="1"/>
</dbReference>
<evidence type="ECO:0000256" key="5">
    <source>
        <dbReference type="ARBA" id="ARBA00022884"/>
    </source>
</evidence>
<geneLocation type="chloroplast" evidence="10"/>
<dbReference type="RefSeq" id="YP_009968288.1">
    <property type="nucleotide sequence ID" value="NC_051883.1"/>
</dbReference>
<dbReference type="InterPro" id="IPR012340">
    <property type="entry name" value="NA-bd_OB-fold"/>
</dbReference>
<dbReference type="InterPro" id="IPR019984">
    <property type="entry name" value="Ribosomal_uS17_bact/chlr"/>
</dbReference>
<dbReference type="SUPFAM" id="SSF50249">
    <property type="entry name" value="Nucleic acid-binding proteins"/>
    <property type="match status" value="1"/>
</dbReference>
<reference evidence="10" key="1">
    <citation type="submission" date="2019-09" db="EMBL/GenBank/DDBJ databases">
        <authorList>
            <person name="Liu S.-L."/>
            <person name="Chiang Y.-R."/>
            <person name="Fu H.-Y."/>
        </authorList>
    </citation>
    <scope>NUCLEOTIDE SEQUENCE</scope>
    <source>
        <strain evidence="10">THAL066</strain>
    </source>
</reference>
<keyword evidence="10" id="KW-0934">Plastid</keyword>
<keyword evidence="5 9" id="KW-0694">RNA-binding</keyword>
<dbReference type="HAMAP" id="MF_01345_B">
    <property type="entry name" value="Ribosomal_uS17_B"/>
    <property type="match status" value="1"/>
</dbReference>
<dbReference type="PRINTS" id="PR00973">
    <property type="entry name" value="RIBOSOMALS17"/>
</dbReference>
<comment type="similarity">
    <text evidence="2 9">Belongs to the universal ribosomal protein uS17 family.</text>
</comment>
<dbReference type="NCBIfam" id="TIGR03635">
    <property type="entry name" value="uS17_bact"/>
    <property type="match status" value="1"/>
</dbReference>
<evidence type="ECO:0000256" key="2">
    <source>
        <dbReference type="ARBA" id="ARBA00010254"/>
    </source>
</evidence>
<evidence type="ECO:0000313" key="10">
    <source>
        <dbReference type="EMBL" id="QMX77389.1"/>
    </source>
</evidence>
<dbReference type="GO" id="GO:0006412">
    <property type="term" value="P:translation"/>
    <property type="evidence" value="ECO:0007669"/>
    <property type="project" value="UniProtKB-UniRule"/>
</dbReference>
<name>A0A7G5VUM2_9RHOD</name>
<evidence type="ECO:0000256" key="9">
    <source>
        <dbReference type="HAMAP-Rule" id="MF_01345"/>
    </source>
</evidence>
<dbReference type="NCBIfam" id="NF004123">
    <property type="entry name" value="PRK05610.1"/>
    <property type="match status" value="1"/>
</dbReference>
<comment type="subcellular location">
    <subcellularLocation>
        <location evidence="9">Plastid</location>
        <location evidence="9">Chloroplast</location>
    </subcellularLocation>
</comment>
<dbReference type="GO" id="GO:0022627">
    <property type="term" value="C:cytosolic small ribosomal subunit"/>
    <property type="evidence" value="ECO:0007669"/>
    <property type="project" value="TreeGrafter"/>
</dbReference>
<dbReference type="AlphaFoldDB" id="A0A7G5VUM2"/>
<dbReference type="CDD" id="cd00364">
    <property type="entry name" value="Ribosomal_uS17"/>
    <property type="match status" value="1"/>
</dbReference>
<evidence type="ECO:0000256" key="4">
    <source>
        <dbReference type="ARBA" id="ARBA00022730"/>
    </source>
</evidence>
<gene>
    <name evidence="9 10" type="primary">rps17</name>
</gene>
<keyword evidence="4 9" id="KW-0699">rRNA-binding</keyword>
<evidence type="ECO:0000256" key="1">
    <source>
        <dbReference type="ARBA" id="ARBA00002932"/>
    </source>
</evidence>
<dbReference type="Gene3D" id="2.40.50.140">
    <property type="entry name" value="Nucleic acid-binding proteins"/>
    <property type="match status" value="1"/>
</dbReference>
<comment type="function">
    <text evidence="1 9">One of the primary rRNA binding proteins, it binds specifically to the 5'-end of 16S ribosomal RNA.</text>
</comment>